<reference evidence="1 2" key="1">
    <citation type="journal article" date="2024" name="Chem. Sci.">
        <title>Discovery of megapolipeptins by genome mining of a Burkholderiales bacteria collection.</title>
        <authorList>
            <person name="Paulo B.S."/>
            <person name="Recchia M.J.J."/>
            <person name="Lee S."/>
            <person name="Fergusson C.H."/>
            <person name="Romanowski S.B."/>
            <person name="Hernandez A."/>
            <person name="Krull N."/>
            <person name="Liu D.Y."/>
            <person name="Cavanagh H."/>
            <person name="Bos A."/>
            <person name="Gray C.A."/>
            <person name="Murphy B.T."/>
            <person name="Linington R.G."/>
            <person name="Eustaquio A.S."/>
        </authorList>
    </citation>
    <scope>NUCLEOTIDE SEQUENCE [LARGE SCALE GENOMIC DNA]</scope>
    <source>
        <strain evidence="1 2">RL18-126-BIB-B</strain>
    </source>
</reference>
<proteinExistence type="predicted"/>
<evidence type="ECO:0000313" key="2">
    <source>
        <dbReference type="Proteomes" id="UP001629235"/>
    </source>
</evidence>
<comment type="caution">
    <text evidence="1">The sequence shown here is derived from an EMBL/GenBank/DDBJ whole genome shotgun (WGS) entry which is preliminary data.</text>
</comment>
<evidence type="ECO:0000313" key="1">
    <source>
        <dbReference type="EMBL" id="MFM0101958.1"/>
    </source>
</evidence>
<dbReference type="EMBL" id="JAQQDW010000001">
    <property type="protein sequence ID" value="MFM0101958.1"/>
    <property type="molecule type" value="Genomic_DNA"/>
</dbReference>
<protein>
    <submittedName>
        <fullName evidence="1">Uncharacterized protein</fullName>
    </submittedName>
</protein>
<accession>A0ACC7N2U4</accession>
<gene>
    <name evidence="1" type="ORF">PQR01_00220</name>
</gene>
<organism evidence="1 2">
    <name type="scientific">Paraburkholderia rhynchosiae</name>
    <dbReference type="NCBI Taxonomy" id="487049"/>
    <lineage>
        <taxon>Bacteria</taxon>
        <taxon>Pseudomonadati</taxon>
        <taxon>Pseudomonadota</taxon>
        <taxon>Betaproteobacteria</taxon>
        <taxon>Burkholderiales</taxon>
        <taxon>Burkholderiaceae</taxon>
        <taxon>Paraburkholderia</taxon>
    </lineage>
</organism>
<name>A0ACC7N2U4_9BURK</name>
<sequence>MRAVTIEIDDGNNFTVREGERFADGLCWDEMLGTIAELTHPKIGDARYAMRTATEWAAYKARVYGPQPPIYTEPPLLEGPK</sequence>
<dbReference type="Proteomes" id="UP001629235">
    <property type="component" value="Unassembled WGS sequence"/>
</dbReference>
<keyword evidence="2" id="KW-1185">Reference proteome</keyword>